<sequence>MFGWMQSRSARFIALTVALGLGLAPIGRASAASPNPGAEGSPSDGHFIVVSPEPEPEPGLGDAELLDPTDASAPIEVDPQTAPAPIFEAQTADVTIDAGPRVVDSKRPHSGSGLIALGTLGVAGSLAMAVAGMAGPGWFEVDRKQALAIGLSSLPVGLFSATMLADGARANKKYRNWVSRNQLQPPNTGTGMMIGGAVAAVTFAVPTVITAQTVIRQSDQDIEEWIPTALLGSFSLAGVALLAGGMFRRSQFTIWERTGYLMPGTMALKGGGGLSISGRF</sequence>
<feature type="region of interest" description="Disordered" evidence="1">
    <location>
        <begin position="30"/>
        <end position="62"/>
    </location>
</feature>
<evidence type="ECO:0000256" key="1">
    <source>
        <dbReference type="SAM" id="MobiDB-lite"/>
    </source>
</evidence>
<name>A0A0C2A4U8_9BACT</name>
<reference evidence="3 4" key="1">
    <citation type="submission" date="2014-12" db="EMBL/GenBank/DDBJ databases">
        <title>Genome assembly of Enhygromyxa salina DSM 15201.</title>
        <authorList>
            <person name="Sharma G."/>
            <person name="Subramanian S."/>
        </authorList>
    </citation>
    <scope>NUCLEOTIDE SEQUENCE [LARGE SCALE GENOMIC DNA]</scope>
    <source>
        <strain evidence="3 4">DSM 15201</strain>
    </source>
</reference>
<accession>A0A0C2A4U8</accession>
<organism evidence="3 4">
    <name type="scientific">Enhygromyxa salina</name>
    <dbReference type="NCBI Taxonomy" id="215803"/>
    <lineage>
        <taxon>Bacteria</taxon>
        <taxon>Pseudomonadati</taxon>
        <taxon>Myxococcota</taxon>
        <taxon>Polyangia</taxon>
        <taxon>Nannocystales</taxon>
        <taxon>Nannocystaceae</taxon>
        <taxon>Enhygromyxa</taxon>
    </lineage>
</organism>
<evidence type="ECO:0000313" key="4">
    <source>
        <dbReference type="Proteomes" id="UP000031599"/>
    </source>
</evidence>
<evidence type="ECO:0000313" key="3">
    <source>
        <dbReference type="EMBL" id="KIG18428.1"/>
    </source>
</evidence>
<feature type="transmembrane region" description="Helical" evidence="2">
    <location>
        <begin position="146"/>
        <end position="165"/>
    </location>
</feature>
<comment type="caution">
    <text evidence="3">The sequence shown here is derived from an EMBL/GenBank/DDBJ whole genome shotgun (WGS) entry which is preliminary data.</text>
</comment>
<dbReference type="Proteomes" id="UP000031599">
    <property type="component" value="Unassembled WGS sequence"/>
</dbReference>
<feature type="transmembrane region" description="Helical" evidence="2">
    <location>
        <begin position="114"/>
        <end position="134"/>
    </location>
</feature>
<proteinExistence type="predicted"/>
<dbReference type="EMBL" id="JMCC02000011">
    <property type="protein sequence ID" value="KIG18428.1"/>
    <property type="molecule type" value="Genomic_DNA"/>
</dbReference>
<feature type="transmembrane region" description="Helical" evidence="2">
    <location>
        <begin position="225"/>
        <end position="247"/>
    </location>
</feature>
<keyword evidence="2" id="KW-1133">Transmembrane helix</keyword>
<gene>
    <name evidence="3" type="ORF">DB30_00713</name>
</gene>
<evidence type="ECO:0000256" key="2">
    <source>
        <dbReference type="SAM" id="Phobius"/>
    </source>
</evidence>
<protein>
    <submittedName>
        <fullName evidence="3">Uncharacterized protein</fullName>
    </submittedName>
</protein>
<dbReference type="AlphaFoldDB" id="A0A0C2A4U8"/>
<keyword evidence="2" id="KW-0472">Membrane</keyword>
<keyword evidence="2" id="KW-0812">Transmembrane</keyword>